<evidence type="ECO:0000259" key="1">
    <source>
        <dbReference type="Pfam" id="PF07739"/>
    </source>
</evidence>
<proteinExistence type="predicted"/>
<keyword evidence="3" id="KW-1185">Reference proteome</keyword>
<evidence type="ECO:0000313" key="3">
    <source>
        <dbReference type="Proteomes" id="UP001500540"/>
    </source>
</evidence>
<gene>
    <name evidence="2" type="ORF">GCM10022240_01010</name>
</gene>
<dbReference type="EMBL" id="BAABAF010000001">
    <property type="protein sequence ID" value="GAA3751646.1"/>
    <property type="molecule type" value="Genomic_DNA"/>
</dbReference>
<dbReference type="InterPro" id="IPR012925">
    <property type="entry name" value="TipAS_dom"/>
</dbReference>
<comment type="caution">
    <text evidence="2">The sequence shown here is derived from an EMBL/GenBank/DDBJ whole genome shotgun (WGS) entry which is preliminary data.</text>
</comment>
<dbReference type="Pfam" id="PF07739">
    <property type="entry name" value="TipAS"/>
    <property type="match status" value="1"/>
</dbReference>
<reference evidence="3" key="1">
    <citation type="journal article" date="2019" name="Int. J. Syst. Evol. Microbiol.">
        <title>The Global Catalogue of Microorganisms (GCM) 10K type strain sequencing project: providing services to taxonomists for standard genome sequencing and annotation.</title>
        <authorList>
            <consortium name="The Broad Institute Genomics Platform"/>
            <consortium name="The Broad Institute Genome Sequencing Center for Infectious Disease"/>
            <person name="Wu L."/>
            <person name="Ma J."/>
        </authorList>
    </citation>
    <scope>NUCLEOTIDE SEQUENCE [LARGE SCALE GENOMIC DNA]</scope>
    <source>
        <strain evidence="3">JCM 16950</strain>
    </source>
</reference>
<dbReference type="SUPFAM" id="SSF89082">
    <property type="entry name" value="Antibiotic binding domain of TipA-like multidrug resistance regulators"/>
    <property type="match status" value="1"/>
</dbReference>
<sequence length="61" mass="6463">MQWLAAIPGTPAAAPDGDTRGYVIGLGEMYVADPRFAANYGGAQGAELVRDALREYARAHL</sequence>
<evidence type="ECO:0000313" key="2">
    <source>
        <dbReference type="EMBL" id="GAA3751646.1"/>
    </source>
</evidence>
<organism evidence="2 3">
    <name type="scientific">Microbacterium kribbense</name>
    <dbReference type="NCBI Taxonomy" id="433645"/>
    <lineage>
        <taxon>Bacteria</taxon>
        <taxon>Bacillati</taxon>
        <taxon>Actinomycetota</taxon>
        <taxon>Actinomycetes</taxon>
        <taxon>Micrococcales</taxon>
        <taxon>Microbacteriaceae</taxon>
        <taxon>Microbacterium</taxon>
    </lineage>
</organism>
<protein>
    <recommendedName>
        <fullName evidence="1">TipAS antibiotic-recognition domain-containing protein</fullName>
    </recommendedName>
</protein>
<dbReference type="InterPro" id="IPR036244">
    <property type="entry name" value="TipA-like_antibiotic-bd"/>
</dbReference>
<accession>A0ABP7G4K3</accession>
<dbReference type="Gene3D" id="1.10.490.50">
    <property type="entry name" value="Antibiotic binding domain of TipA-like multidrug resistance regulators"/>
    <property type="match status" value="1"/>
</dbReference>
<name>A0ABP7G4K3_9MICO</name>
<feature type="domain" description="TipAS antibiotic-recognition" evidence="1">
    <location>
        <begin position="19"/>
        <end position="56"/>
    </location>
</feature>
<dbReference type="Proteomes" id="UP001500540">
    <property type="component" value="Unassembled WGS sequence"/>
</dbReference>